<dbReference type="InterPro" id="IPR014756">
    <property type="entry name" value="Ig_E-set"/>
</dbReference>
<dbReference type="PANTHER" id="PTHR10343:SF84">
    <property type="entry name" value="5'-AMP-ACTIVATED PROTEIN KINASE SUBUNIT BETA-1"/>
    <property type="match status" value="1"/>
</dbReference>
<dbReference type="Pfam" id="PF16561">
    <property type="entry name" value="AMPK1_CBM"/>
    <property type="match status" value="1"/>
</dbReference>
<dbReference type="Gene3D" id="2.60.40.10">
    <property type="entry name" value="Immunoglobulins"/>
    <property type="match status" value="1"/>
</dbReference>
<dbReference type="GO" id="GO:0005737">
    <property type="term" value="C:cytoplasm"/>
    <property type="evidence" value="ECO:0007669"/>
    <property type="project" value="TreeGrafter"/>
</dbReference>
<dbReference type="PANTHER" id="PTHR10343">
    <property type="entry name" value="5'-AMP-ACTIVATED PROTEIN KINASE , BETA SUBUNIT"/>
    <property type="match status" value="1"/>
</dbReference>
<evidence type="ECO:0000313" key="5">
    <source>
        <dbReference type="Proteomes" id="UP000182259"/>
    </source>
</evidence>
<evidence type="ECO:0000256" key="2">
    <source>
        <dbReference type="SAM" id="MobiDB-lite"/>
    </source>
</evidence>
<dbReference type="GO" id="GO:0019901">
    <property type="term" value="F:protein kinase binding"/>
    <property type="evidence" value="ECO:0007669"/>
    <property type="project" value="TreeGrafter"/>
</dbReference>
<feature type="region of interest" description="Disordered" evidence="2">
    <location>
        <begin position="194"/>
        <end position="316"/>
    </location>
</feature>
<dbReference type="AlphaFoldDB" id="A0A1L0BBL9"/>
<evidence type="ECO:0000256" key="1">
    <source>
        <dbReference type="ARBA" id="ARBA00010926"/>
    </source>
</evidence>
<dbReference type="InterPro" id="IPR013783">
    <property type="entry name" value="Ig-like_fold"/>
</dbReference>
<dbReference type="GO" id="GO:0007165">
    <property type="term" value="P:signal transduction"/>
    <property type="evidence" value="ECO:0007669"/>
    <property type="project" value="TreeGrafter"/>
</dbReference>
<dbReference type="EMBL" id="LT635764">
    <property type="protein sequence ID" value="SGZ48252.1"/>
    <property type="molecule type" value="Genomic_DNA"/>
</dbReference>
<feature type="region of interest" description="Disordered" evidence="2">
    <location>
        <begin position="115"/>
        <end position="155"/>
    </location>
</feature>
<dbReference type="GO" id="GO:0031588">
    <property type="term" value="C:nucleotide-activated protein kinase complex"/>
    <property type="evidence" value="ECO:0007669"/>
    <property type="project" value="TreeGrafter"/>
</dbReference>
<feature type="compositionally biased region" description="Low complexity" evidence="2">
    <location>
        <begin position="116"/>
        <end position="144"/>
    </location>
</feature>
<proteinExistence type="inferred from homology"/>
<protein>
    <submittedName>
        <fullName evidence="4">CIC11C00000001063</fullName>
    </submittedName>
</protein>
<name>A0A1L0BBL9_9ASCO</name>
<dbReference type="GO" id="GO:0005634">
    <property type="term" value="C:nucleus"/>
    <property type="evidence" value="ECO:0007669"/>
    <property type="project" value="TreeGrafter"/>
</dbReference>
<accession>A0A1L0BBL9</accession>
<dbReference type="InterPro" id="IPR050827">
    <property type="entry name" value="CRP1_MDG1_kinase"/>
</dbReference>
<feature type="compositionally biased region" description="Polar residues" evidence="2">
    <location>
        <begin position="250"/>
        <end position="269"/>
    </location>
</feature>
<gene>
    <name evidence="4" type="ORF">SAMEA4029009_CIC11G00000001063</name>
</gene>
<feature type="compositionally biased region" description="Basic and acidic residues" evidence="2">
    <location>
        <begin position="295"/>
        <end position="306"/>
    </location>
</feature>
<reference evidence="4 5" key="1">
    <citation type="submission" date="2016-10" db="EMBL/GenBank/DDBJ databases">
        <authorList>
            <person name="de Groot N.N."/>
        </authorList>
    </citation>
    <scope>NUCLEOTIDE SEQUENCE [LARGE SCALE GENOMIC DNA]</scope>
    <source>
        <strain evidence="4 5">PYCC 4715</strain>
    </source>
</reference>
<dbReference type="CDD" id="cd02859">
    <property type="entry name" value="E_set_AMPKbeta_like_N"/>
    <property type="match status" value="1"/>
</dbReference>
<dbReference type="SUPFAM" id="SSF81296">
    <property type="entry name" value="E set domains"/>
    <property type="match status" value="1"/>
</dbReference>
<comment type="similarity">
    <text evidence="1">Belongs to the 5'-AMP-activated protein kinase beta subunit family.</text>
</comment>
<dbReference type="Proteomes" id="UP000182259">
    <property type="component" value="Chromosome I"/>
</dbReference>
<evidence type="ECO:0000259" key="3">
    <source>
        <dbReference type="Pfam" id="PF16561"/>
    </source>
</evidence>
<organism evidence="4 5">
    <name type="scientific">Sungouiella intermedia</name>
    <dbReference type="NCBI Taxonomy" id="45354"/>
    <lineage>
        <taxon>Eukaryota</taxon>
        <taxon>Fungi</taxon>
        <taxon>Dikarya</taxon>
        <taxon>Ascomycota</taxon>
        <taxon>Saccharomycotina</taxon>
        <taxon>Pichiomycetes</taxon>
        <taxon>Metschnikowiaceae</taxon>
        <taxon>Sungouiella</taxon>
    </lineage>
</organism>
<dbReference type="InterPro" id="IPR032640">
    <property type="entry name" value="AMPK1_CBM"/>
</dbReference>
<sequence>MTYYTYNPSNLFSSIFTYIPTNDRPANPETHSVVVTGNFDDWSQSQGVLTKDAEFDAFEVLLRVPERQKLVFKFVVNDSEWTTHDSYKIEHDEHGNSNNYVDADELIEVEEFTKEATPSPVATAAETSAAKTTTVTEAPAATVPQTSETVESVKTPVETAVPAEKHANLVLESREGDEKLTNVLTSDLSYAAVSVPESEGSAFENISRDEENDFDASNRSARNRNAPEDITPTNSNSGATAAAKQGGSGTTQDSEVTTLGPNSRNSSFTGRPHQPDSETVDILKVPGSFPLPVKSTEKRPSRRDGLITRLKGMFRS</sequence>
<feature type="domain" description="AMP-activated protein kinase glycogen-binding" evidence="3">
    <location>
        <begin position="30"/>
        <end position="104"/>
    </location>
</feature>
<evidence type="ECO:0000313" key="4">
    <source>
        <dbReference type="EMBL" id="SGZ48252.1"/>
    </source>
</evidence>